<evidence type="ECO:0000256" key="2">
    <source>
        <dbReference type="ARBA" id="ARBA00022692"/>
    </source>
</evidence>
<evidence type="ECO:0000256" key="4">
    <source>
        <dbReference type="ARBA" id="ARBA00023136"/>
    </source>
</evidence>
<feature type="transmembrane region" description="Helical" evidence="5">
    <location>
        <begin position="277"/>
        <end position="298"/>
    </location>
</feature>
<comment type="caution">
    <text evidence="7">The sequence shown here is derived from an EMBL/GenBank/DDBJ whole genome shotgun (WGS) entry which is preliminary data.</text>
</comment>
<comment type="subcellular location">
    <subcellularLocation>
        <location evidence="1">Membrane</location>
    </subcellularLocation>
</comment>
<keyword evidence="2 5" id="KW-0812">Transmembrane</keyword>
<proteinExistence type="predicted"/>
<feature type="transmembrane region" description="Helical" evidence="5">
    <location>
        <begin position="181"/>
        <end position="199"/>
    </location>
</feature>
<feature type="domain" description="G-protein coupled receptors family 1 profile" evidence="6">
    <location>
        <begin position="87"/>
        <end position="338"/>
    </location>
</feature>
<name>A0AAN9AQ93_9CAEN</name>
<keyword evidence="4 5" id="KW-0472">Membrane</keyword>
<dbReference type="PANTHER" id="PTHR46641:SF2">
    <property type="entry name" value="FMRFAMIDE RECEPTOR"/>
    <property type="match status" value="1"/>
</dbReference>
<evidence type="ECO:0000256" key="1">
    <source>
        <dbReference type="ARBA" id="ARBA00004370"/>
    </source>
</evidence>
<evidence type="ECO:0000313" key="7">
    <source>
        <dbReference type="EMBL" id="KAK7091047.1"/>
    </source>
</evidence>
<gene>
    <name evidence="7" type="ORF">V1264_010763</name>
</gene>
<dbReference type="AlphaFoldDB" id="A0AAN9AQ93"/>
<evidence type="ECO:0000259" key="6">
    <source>
        <dbReference type="PROSITE" id="PS50262"/>
    </source>
</evidence>
<feature type="transmembrane region" description="Helical" evidence="5">
    <location>
        <begin position="75"/>
        <end position="95"/>
    </location>
</feature>
<evidence type="ECO:0000256" key="3">
    <source>
        <dbReference type="ARBA" id="ARBA00022989"/>
    </source>
</evidence>
<keyword evidence="3 5" id="KW-1133">Transmembrane helix</keyword>
<dbReference type="Proteomes" id="UP001374579">
    <property type="component" value="Unassembled WGS sequence"/>
</dbReference>
<dbReference type="GO" id="GO:0016020">
    <property type="term" value="C:membrane"/>
    <property type="evidence" value="ECO:0007669"/>
    <property type="project" value="UniProtKB-SubCell"/>
</dbReference>
<feature type="transmembrane region" description="Helical" evidence="5">
    <location>
        <begin position="318"/>
        <end position="342"/>
    </location>
</feature>
<dbReference type="SUPFAM" id="SSF81321">
    <property type="entry name" value="Family A G protein-coupled receptor-like"/>
    <property type="match status" value="1"/>
</dbReference>
<accession>A0AAN9AQ93</accession>
<dbReference type="InterPro" id="IPR017452">
    <property type="entry name" value="GPCR_Rhodpsn_7TM"/>
</dbReference>
<dbReference type="InterPro" id="IPR052954">
    <property type="entry name" value="GPCR-Ligand_Int"/>
</dbReference>
<feature type="transmembrane region" description="Helical" evidence="5">
    <location>
        <begin position="107"/>
        <end position="129"/>
    </location>
</feature>
<protein>
    <recommendedName>
        <fullName evidence="6">G-protein coupled receptors family 1 profile domain-containing protein</fullName>
    </recommendedName>
</protein>
<evidence type="ECO:0000313" key="8">
    <source>
        <dbReference type="Proteomes" id="UP001374579"/>
    </source>
</evidence>
<feature type="transmembrane region" description="Helical" evidence="5">
    <location>
        <begin position="225"/>
        <end position="244"/>
    </location>
</feature>
<evidence type="ECO:0000256" key="5">
    <source>
        <dbReference type="SAM" id="Phobius"/>
    </source>
</evidence>
<dbReference type="PANTHER" id="PTHR46641">
    <property type="entry name" value="FMRFAMIDE RECEPTOR-RELATED"/>
    <property type="match status" value="1"/>
</dbReference>
<feature type="transmembrane region" description="Helical" evidence="5">
    <location>
        <begin position="149"/>
        <end position="169"/>
    </location>
</feature>
<reference evidence="7 8" key="1">
    <citation type="submission" date="2024-02" db="EMBL/GenBank/DDBJ databases">
        <title>Chromosome-scale genome assembly of the rough periwinkle Littorina saxatilis.</title>
        <authorList>
            <person name="De Jode A."/>
            <person name="Faria R."/>
            <person name="Formenti G."/>
            <person name="Sims Y."/>
            <person name="Smith T.P."/>
            <person name="Tracey A."/>
            <person name="Wood J.M.D."/>
            <person name="Zagrodzka Z.B."/>
            <person name="Johannesson K."/>
            <person name="Butlin R.K."/>
            <person name="Leder E.H."/>
        </authorList>
    </citation>
    <scope>NUCLEOTIDE SEQUENCE [LARGE SCALE GENOMIC DNA]</scope>
    <source>
        <strain evidence="7">Snail1</strain>
        <tissue evidence="7">Muscle</tissue>
    </source>
</reference>
<dbReference type="PROSITE" id="PS50262">
    <property type="entry name" value="G_PROTEIN_RECEP_F1_2"/>
    <property type="match status" value="1"/>
</dbReference>
<organism evidence="7 8">
    <name type="scientific">Littorina saxatilis</name>
    <dbReference type="NCBI Taxonomy" id="31220"/>
    <lineage>
        <taxon>Eukaryota</taxon>
        <taxon>Metazoa</taxon>
        <taxon>Spiralia</taxon>
        <taxon>Lophotrochozoa</taxon>
        <taxon>Mollusca</taxon>
        <taxon>Gastropoda</taxon>
        <taxon>Caenogastropoda</taxon>
        <taxon>Littorinimorpha</taxon>
        <taxon>Littorinoidea</taxon>
        <taxon>Littorinidae</taxon>
        <taxon>Littorina</taxon>
    </lineage>
</organism>
<sequence>MGSLGIQGHYSMLAIFSLVVTSMSSVTTTTTTAVNIAISYNYNDTSTLVAIDNNDTATDSNCTKDEHIGYLMARFGILPLAFLGILGNIAAFWIWHAETNYNATTFLFKYLALCDIMYLSFNVTFVFLMDVPCCYWYHAFVTHTRNFSQTVSVHTTLIVAISRWMAVCMPLRVHRFLTQRYVIDVCVILAAWCFVIETVEALRKNALPPHIDSSQNRALLASHEVFGYIVPWTLLLLFSLHLIWMTKRRLRESHFLQHDASLSTRPEDSTDVRLRRLTLTVLCVAFSSFLAYPIGVIVEMVSMFQFYRTCEGHVYYDTLATLGGLLQVINAGINVVFYWAFISRFRELLAHRLPRCVKGGDDSEDDNYTTEFSAQYSTTA</sequence>
<dbReference type="Gene3D" id="1.20.1070.10">
    <property type="entry name" value="Rhodopsin 7-helix transmembrane proteins"/>
    <property type="match status" value="1"/>
</dbReference>
<feature type="transmembrane region" description="Helical" evidence="5">
    <location>
        <begin position="12"/>
        <end position="38"/>
    </location>
</feature>
<dbReference type="EMBL" id="JBAMIC010000024">
    <property type="protein sequence ID" value="KAK7091047.1"/>
    <property type="molecule type" value="Genomic_DNA"/>
</dbReference>
<keyword evidence="8" id="KW-1185">Reference proteome</keyword>